<feature type="signal peptide" evidence="1">
    <location>
        <begin position="1"/>
        <end position="26"/>
    </location>
</feature>
<evidence type="ECO:0000313" key="2">
    <source>
        <dbReference type="EMBL" id="BDD86904.1"/>
    </source>
</evidence>
<accession>A0ABM7W7Q9</accession>
<reference evidence="2 3" key="1">
    <citation type="submission" date="2022-01" db="EMBL/GenBank/DDBJ databases">
        <title>Desulfofustis limnae sp. nov., a novel mesophilic sulfate-reducing bacterium isolated from marsh soil.</title>
        <authorList>
            <person name="Watanabe M."/>
            <person name="Takahashi A."/>
            <person name="Kojima H."/>
            <person name="Fukui M."/>
        </authorList>
    </citation>
    <scope>NUCLEOTIDE SEQUENCE [LARGE SCALE GENOMIC DNA]</scope>
    <source>
        <strain evidence="2 3">PPLL</strain>
    </source>
</reference>
<dbReference type="RefSeq" id="WP_284153969.1">
    <property type="nucleotide sequence ID" value="NZ_AP025516.1"/>
</dbReference>
<evidence type="ECO:0000313" key="3">
    <source>
        <dbReference type="Proteomes" id="UP000830055"/>
    </source>
</evidence>
<keyword evidence="1" id="KW-0732">Signal</keyword>
<keyword evidence="3" id="KW-1185">Reference proteome</keyword>
<proteinExistence type="predicted"/>
<gene>
    <name evidence="2" type="ORF">DPPLL_12690</name>
</gene>
<name>A0ABM7W7Q9_9BACT</name>
<sequence length="108" mass="12050">MKIKVTGLQLLVMVLALFLLCQSAVAVGVWKSGTITRAPWSDSSYNYLAIDYVTYTIMPDAKMALVYQKEGATYKTPISASTLQRGDQVVAKIQGNRIYQLEKTKNNR</sequence>
<dbReference type="EMBL" id="AP025516">
    <property type="protein sequence ID" value="BDD86904.1"/>
    <property type="molecule type" value="Genomic_DNA"/>
</dbReference>
<feature type="chain" id="PRO_5047040641" description="DUF5666 domain-containing protein" evidence="1">
    <location>
        <begin position="27"/>
        <end position="108"/>
    </location>
</feature>
<organism evidence="2 3">
    <name type="scientific">Desulfofustis limnaeus</name>
    <dbReference type="NCBI Taxonomy" id="2740163"/>
    <lineage>
        <taxon>Bacteria</taxon>
        <taxon>Pseudomonadati</taxon>
        <taxon>Thermodesulfobacteriota</taxon>
        <taxon>Desulfobulbia</taxon>
        <taxon>Desulfobulbales</taxon>
        <taxon>Desulfocapsaceae</taxon>
        <taxon>Desulfofustis</taxon>
    </lineage>
</organism>
<evidence type="ECO:0008006" key="4">
    <source>
        <dbReference type="Google" id="ProtNLM"/>
    </source>
</evidence>
<protein>
    <recommendedName>
        <fullName evidence="4">DUF5666 domain-containing protein</fullName>
    </recommendedName>
</protein>
<evidence type="ECO:0000256" key="1">
    <source>
        <dbReference type="SAM" id="SignalP"/>
    </source>
</evidence>
<dbReference type="Proteomes" id="UP000830055">
    <property type="component" value="Chromosome"/>
</dbReference>